<dbReference type="AlphaFoldDB" id="A0A7S2L9R6"/>
<evidence type="ECO:0008006" key="3">
    <source>
        <dbReference type="Google" id="ProtNLM"/>
    </source>
</evidence>
<protein>
    <recommendedName>
        <fullName evidence="3">Branched-chain-amino-acid transaminase</fullName>
    </recommendedName>
</protein>
<dbReference type="Gene3D" id="3.30.470.10">
    <property type="match status" value="1"/>
</dbReference>
<dbReference type="SUPFAM" id="SSF52540">
    <property type="entry name" value="P-loop containing nucleoside triphosphate hydrolases"/>
    <property type="match status" value="1"/>
</dbReference>
<dbReference type="Pfam" id="PF19798">
    <property type="entry name" value="Sulfotransfer_5"/>
    <property type="match status" value="1"/>
</dbReference>
<dbReference type="GO" id="GO:0003824">
    <property type="term" value="F:catalytic activity"/>
    <property type="evidence" value="ECO:0007669"/>
    <property type="project" value="InterPro"/>
</dbReference>
<dbReference type="FunFam" id="3.30.470.10:FF:000010">
    <property type="entry name" value="Branched-chain-amino-acid aminotransferase-like protein 1"/>
    <property type="match status" value="1"/>
</dbReference>
<dbReference type="PANTHER" id="PTHR42743:SF11">
    <property type="entry name" value="AMINODEOXYCHORISMATE LYASE"/>
    <property type="match status" value="1"/>
</dbReference>
<dbReference type="Pfam" id="PF01063">
    <property type="entry name" value="Aminotran_4"/>
    <property type="match status" value="1"/>
</dbReference>
<gene>
    <name evidence="2" type="ORF">SMAR0320_LOCUS9841</name>
</gene>
<dbReference type="InterPro" id="IPR036038">
    <property type="entry name" value="Aminotransferase-like"/>
</dbReference>
<reference evidence="2" key="1">
    <citation type="submission" date="2021-01" db="EMBL/GenBank/DDBJ databases">
        <authorList>
            <person name="Corre E."/>
            <person name="Pelletier E."/>
            <person name="Niang G."/>
            <person name="Scheremetjew M."/>
            <person name="Finn R."/>
            <person name="Kale V."/>
            <person name="Holt S."/>
            <person name="Cochrane G."/>
            <person name="Meng A."/>
            <person name="Brown T."/>
            <person name="Cohen L."/>
        </authorList>
    </citation>
    <scope>NUCLEOTIDE SEQUENCE</scope>
    <source>
        <strain evidence="2">SM1012Den-03</strain>
    </source>
</reference>
<dbReference type="SUPFAM" id="SSF56752">
    <property type="entry name" value="D-aminoacid aminotransferase-like PLP-dependent enzymes"/>
    <property type="match status" value="1"/>
</dbReference>
<dbReference type="Gene3D" id="3.40.50.300">
    <property type="entry name" value="P-loop containing nucleotide triphosphate hydrolases"/>
    <property type="match status" value="1"/>
</dbReference>
<dbReference type="InterPro" id="IPR043131">
    <property type="entry name" value="BCAT-like_N"/>
</dbReference>
<sequence>MGRYPPAHDDCIGRKSVSKATIESLPPNRNMATKITVIHCWSAPRSRSTALLYSFEAARSNTVALDEPLYRRWLQEKGGGNLGISRPYEEAFLAGIPPADEDAADAWRWQREQQCFNERIYHAVDTLLNNNNYGGIVFAKQMAKFATLFDFESNWESGESKWRDKCHELLLEKNVQLVHCHVLLVRDPVSVLGSWMNSSDVHGSNPHPDEIGITQLLDIYAKAIGGNHAVVVIDSDDLADDPCKSLRDLCSALNIEYDDSMLRWEAGEHECDGPWSKWWYHNVWKSSGWNVGGDNDARQNPYRSVPPALLPTLRLSMPAYTFLQTLTISHKNRAVATPPSGKLYEDPRNEHVLVYVGAPGRTSGNIIPRDLAKISPFDSSVQGGDACWEGVRVYNGRIFHLDHHLNRLFRSAKALGFENVHSRKEITDAIFRVLAANGMRDGAHMRLTLTRGEKCTSSMNPYFNVYGTTLIILPEWKPTEGATTYDNEKGISLITAGACRRSPPSTLDNKIHHNNMIQNILPKIQANLAGAADSIMLDTEGFVSETNATNLFMVRYDNSQCCYEHNGLESTGEGDCSGAVLLTPTADHCLPGITRETVLILAKELEIKYEVRRVSLSEFYSADEVFTTGTMGELTPVTKIDGRVIGSGKKGVVTEQLQQAYKRSIDTRLDWSTEIPPFC</sequence>
<dbReference type="InterPro" id="IPR043132">
    <property type="entry name" value="BCAT-like_C"/>
</dbReference>
<dbReference type="GO" id="GO:0046394">
    <property type="term" value="P:carboxylic acid biosynthetic process"/>
    <property type="evidence" value="ECO:0007669"/>
    <property type="project" value="UniProtKB-ARBA"/>
</dbReference>
<dbReference type="InterPro" id="IPR050571">
    <property type="entry name" value="Class-IV_PLP-Dep_Aminotrnsfr"/>
</dbReference>
<dbReference type="Gene3D" id="3.20.10.10">
    <property type="entry name" value="D-amino Acid Aminotransferase, subunit A, domain 2"/>
    <property type="match status" value="1"/>
</dbReference>
<name>A0A7S2L9R6_9STRA</name>
<dbReference type="EMBL" id="HBGZ01013757">
    <property type="protein sequence ID" value="CAD9599573.1"/>
    <property type="molecule type" value="Transcribed_RNA"/>
</dbReference>
<dbReference type="InterPro" id="IPR027417">
    <property type="entry name" value="P-loop_NTPase"/>
</dbReference>
<accession>A0A7S2L9R6</accession>
<comment type="similarity">
    <text evidence="1">Belongs to the class-IV pyridoxal-phosphate-dependent aminotransferase family.</text>
</comment>
<organism evidence="2">
    <name type="scientific">Skeletonema marinoi</name>
    <dbReference type="NCBI Taxonomy" id="267567"/>
    <lineage>
        <taxon>Eukaryota</taxon>
        <taxon>Sar</taxon>
        <taxon>Stramenopiles</taxon>
        <taxon>Ochrophyta</taxon>
        <taxon>Bacillariophyta</taxon>
        <taxon>Coscinodiscophyceae</taxon>
        <taxon>Thalassiosirophycidae</taxon>
        <taxon>Thalassiosirales</taxon>
        <taxon>Skeletonemataceae</taxon>
        <taxon>Skeletonema</taxon>
        <taxon>Skeletonema marinoi-dohrnii complex</taxon>
    </lineage>
</organism>
<evidence type="ECO:0000256" key="1">
    <source>
        <dbReference type="ARBA" id="ARBA00009320"/>
    </source>
</evidence>
<dbReference type="PANTHER" id="PTHR42743">
    <property type="entry name" value="AMINO-ACID AMINOTRANSFERASE"/>
    <property type="match status" value="1"/>
</dbReference>
<dbReference type="InterPro" id="IPR001544">
    <property type="entry name" value="Aminotrans_IV"/>
</dbReference>
<proteinExistence type="inferred from homology"/>
<evidence type="ECO:0000313" key="2">
    <source>
        <dbReference type="EMBL" id="CAD9599573.1"/>
    </source>
</evidence>